<dbReference type="SUPFAM" id="SSF47459">
    <property type="entry name" value="HLH, helix-loop-helix DNA-binding domain"/>
    <property type="match status" value="1"/>
</dbReference>
<evidence type="ECO:0000256" key="1">
    <source>
        <dbReference type="ARBA" id="ARBA00004123"/>
    </source>
</evidence>
<proteinExistence type="predicted"/>
<accession>A0A7C9AV86</accession>
<dbReference type="GO" id="GO:0006879">
    <property type="term" value="P:intracellular iron ion homeostasis"/>
    <property type="evidence" value="ECO:0007669"/>
    <property type="project" value="InterPro"/>
</dbReference>
<dbReference type="PROSITE" id="PS50888">
    <property type="entry name" value="BHLH"/>
    <property type="match status" value="1"/>
</dbReference>
<dbReference type="CDD" id="cd11446">
    <property type="entry name" value="bHLH_AtILR3_like"/>
    <property type="match status" value="1"/>
</dbReference>
<evidence type="ECO:0000256" key="3">
    <source>
        <dbReference type="ARBA" id="ARBA00023163"/>
    </source>
</evidence>
<evidence type="ECO:0000256" key="2">
    <source>
        <dbReference type="ARBA" id="ARBA00023015"/>
    </source>
</evidence>
<feature type="coiled-coil region" evidence="5">
    <location>
        <begin position="122"/>
        <end position="177"/>
    </location>
</feature>
<keyword evidence="2" id="KW-0805">Transcription regulation</keyword>
<dbReference type="InterPro" id="IPR011598">
    <property type="entry name" value="bHLH_dom"/>
</dbReference>
<dbReference type="InterPro" id="IPR044818">
    <property type="entry name" value="ILR3-like"/>
</dbReference>
<evidence type="ECO:0000256" key="4">
    <source>
        <dbReference type="ARBA" id="ARBA00023242"/>
    </source>
</evidence>
<keyword evidence="5" id="KW-0175">Coiled coil</keyword>
<sequence length="236" mass="26652">MASHHVQEDEFDTNWVCCLLEDVPASCDSSFSLDSDVPWPASLLGPLPCSASTCVSIQDCTDETCRKRARCGSIGPTAKACREKIRRDRVNERFLELRAALEPGTKPKCDKTAILTDAIRMVNMLHEETSRLKEQNVKLKEKINELKSEKNELRAEKQRLKADKEDIEKRIKALGAHQPSFQYHPTAMPASYAIPYQRVGTKLVPFMNNPHVSMWQFVPQTVVDTSQDHVLHPPVA</sequence>
<dbReference type="PANTHER" id="PTHR46133">
    <property type="entry name" value="BHLH TRANSCRIPTION FACTOR"/>
    <property type="match status" value="1"/>
</dbReference>
<evidence type="ECO:0000256" key="5">
    <source>
        <dbReference type="SAM" id="Coils"/>
    </source>
</evidence>
<comment type="subcellular location">
    <subcellularLocation>
        <location evidence="1">Nucleus</location>
    </subcellularLocation>
</comment>
<dbReference type="Pfam" id="PF00010">
    <property type="entry name" value="HLH"/>
    <property type="match status" value="1"/>
</dbReference>
<dbReference type="GO" id="GO:0005634">
    <property type="term" value="C:nucleus"/>
    <property type="evidence" value="ECO:0007669"/>
    <property type="project" value="UniProtKB-SubCell"/>
</dbReference>
<reference evidence="7" key="1">
    <citation type="journal article" date="2013" name="J. Plant Res.">
        <title>Effect of fungi and light on seed germination of three Opuntia species from semiarid lands of central Mexico.</title>
        <authorList>
            <person name="Delgado-Sanchez P."/>
            <person name="Jimenez-Bremont J.F."/>
            <person name="Guerrero-Gonzalez Mde L."/>
            <person name="Flores J."/>
        </authorList>
    </citation>
    <scope>NUCLEOTIDE SEQUENCE</scope>
    <source>
        <tissue evidence="7">Cladode</tissue>
    </source>
</reference>
<dbReference type="SMART" id="SM00353">
    <property type="entry name" value="HLH"/>
    <property type="match status" value="1"/>
</dbReference>
<dbReference type="AlphaFoldDB" id="A0A7C9AV86"/>
<dbReference type="GO" id="GO:0046983">
    <property type="term" value="F:protein dimerization activity"/>
    <property type="evidence" value="ECO:0007669"/>
    <property type="project" value="InterPro"/>
</dbReference>
<dbReference type="PANTHER" id="PTHR46133:SF23">
    <property type="entry name" value="TRANSCRIPTION FACTOR ILR3-LIKE"/>
    <property type="match status" value="1"/>
</dbReference>
<dbReference type="EMBL" id="GISG01273151">
    <property type="protein sequence ID" value="MBA4676934.1"/>
    <property type="molecule type" value="Transcribed_RNA"/>
</dbReference>
<feature type="domain" description="BHLH" evidence="6">
    <location>
        <begin position="74"/>
        <end position="125"/>
    </location>
</feature>
<dbReference type="Gene3D" id="4.10.280.10">
    <property type="entry name" value="Helix-loop-helix DNA-binding domain"/>
    <property type="match status" value="1"/>
</dbReference>
<keyword evidence="3" id="KW-0804">Transcription</keyword>
<organism evidence="7">
    <name type="scientific">Opuntia streptacantha</name>
    <name type="common">Prickly pear cactus</name>
    <name type="synonym">Opuntia cardona</name>
    <dbReference type="NCBI Taxonomy" id="393608"/>
    <lineage>
        <taxon>Eukaryota</taxon>
        <taxon>Viridiplantae</taxon>
        <taxon>Streptophyta</taxon>
        <taxon>Embryophyta</taxon>
        <taxon>Tracheophyta</taxon>
        <taxon>Spermatophyta</taxon>
        <taxon>Magnoliopsida</taxon>
        <taxon>eudicotyledons</taxon>
        <taxon>Gunneridae</taxon>
        <taxon>Pentapetalae</taxon>
        <taxon>Caryophyllales</taxon>
        <taxon>Cactineae</taxon>
        <taxon>Cactaceae</taxon>
        <taxon>Opuntioideae</taxon>
        <taxon>Opuntia</taxon>
    </lineage>
</organism>
<evidence type="ECO:0000313" key="7">
    <source>
        <dbReference type="EMBL" id="MBA4676934.1"/>
    </source>
</evidence>
<dbReference type="InterPro" id="IPR036638">
    <property type="entry name" value="HLH_DNA-bd_sf"/>
</dbReference>
<dbReference type="GO" id="GO:0003700">
    <property type="term" value="F:DNA-binding transcription factor activity"/>
    <property type="evidence" value="ECO:0007669"/>
    <property type="project" value="InterPro"/>
</dbReference>
<protein>
    <recommendedName>
        <fullName evidence="6">BHLH domain-containing protein</fullName>
    </recommendedName>
</protein>
<reference evidence="7" key="2">
    <citation type="submission" date="2020-07" db="EMBL/GenBank/DDBJ databases">
        <authorList>
            <person name="Vera ALvarez R."/>
            <person name="Arias-Moreno D.M."/>
            <person name="Jimenez-Jacinto V."/>
            <person name="Jimenez-Bremont J.F."/>
            <person name="Swaminathan K."/>
            <person name="Moose S.P."/>
            <person name="Guerrero-Gonzalez M.L."/>
            <person name="Marino-Ramirez L."/>
            <person name="Landsman D."/>
            <person name="Rodriguez-Kessler M."/>
            <person name="Delgado-Sanchez P."/>
        </authorList>
    </citation>
    <scope>NUCLEOTIDE SEQUENCE</scope>
    <source>
        <tissue evidence="7">Cladode</tissue>
    </source>
</reference>
<keyword evidence="4" id="KW-0539">Nucleus</keyword>
<name>A0A7C9AV86_OPUST</name>
<evidence type="ECO:0000259" key="6">
    <source>
        <dbReference type="PROSITE" id="PS50888"/>
    </source>
</evidence>